<dbReference type="KEGG" id="vda:VDAG_04537"/>
<dbReference type="RefSeq" id="XP_009649279.1">
    <property type="nucleotide sequence ID" value="XM_009650984.1"/>
</dbReference>
<evidence type="ECO:0000313" key="3">
    <source>
        <dbReference type="Proteomes" id="UP000001611"/>
    </source>
</evidence>
<evidence type="ECO:0000256" key="1">
    <source>
        <dbReference type="SAM" id="Coils"/>
    </source>
</evidence>
<feature type="coiled-coil region" evidence="1">
    <location>
        <begin position="27"/>
        <end position="61"/>
    </location>
</feature>
<name>G2X2L3_VERDV</name>
<evidence type="ECO:0000313" key="2">
    <source>
        <dbReference type="EMBL" id="EGY23099.1"/>
    </source>
</evidence>
<gene>
    <name evidence="2" type="ORF">VDAG_04537</name>
</gene>
<dbReference type="GeneID" id="20706000"/>
<reference evidence="2 3" key="1">
    <citation type="submission" date="2008-03" db="EMBL/GenBank/DDBJ databases">
        <title>The Genome Sequence of Verticillium dahliae VdLs.17.</title>
        <authorList>
            <consortium name="The Broad Institute Genome Sequencing Platform"/>
            <person name="Ma L.-J.J."/>
            <person name="Klosterman S.J."/>
            <person name="Subbarao K."/>
            <person name="Dobinson K."/>
            <person name="Veronese P."/>
            <person name="Kang S."/>
            <person name="Gold S.E."/>
            <person name="Young S."/>
            <person name="Jaffe D."/>
            <person name="Gnerre S."/>
            <person name="Berlin A."/>
            <person name="Heiman D."/>
            <person name="Hepburn T."/>
            <person name="Sykes S."/>
            <person name="Alvarado L."/>
            <person name="Kodira C.D."/>
            <person name="Lander E."/>
            <person name="Galagan J."/>
            <person name="Nusbaum C."/>
            <person name="Birren B."/>
        </authorList>
    </citation>
    <scope>NUCLEOTIDE SEQUENCE [LARGE SCALE GENOMIC DNA]</scope>
    <source>
        <strain evidence="3">VdLs.17 / ATCC MYA-4575 / FGSC 10137</strain>
    </source>
</reference>
<dbReference type="HOGENOM" id="CLU_2293847_0_0_1"/>
<proteinExistence type="predicted"/>
<organism evidence="2 3">
    <name type="scientific">Verticillium dahliae (strain VdLs.17 / ATCC MYA-4575 / FGSC 10137)</name>
    <name type="common">Verticillium wilt</name>
    <dbReference type="NCBI Taxonomy" id="498257"/>
    <lineage>
        <taxon>Eukaryota</taxon>
        <taxon>Fungi</taxon>
        <taxon>Dikarya</taxon>
        <taxon>Ascomycota</taxon>
        <taxon>Pezizomycotina</taxon>
        <taxon>Sordariomycetes</taxon>
        <taxon>Hypocreomycetidae</taxon>
        <taxon>Glomerellales</taxon>
        <taxon>Plectosphaerellaceae</taxon>
        <taxon>Verticillium</taxon>
    </lineage>
</organism>
<dbReference type="Proteomes" id="UP000001611">
    <property type="component" value="Chromosome 1"/>
</dbReference>
<dbReference type="OrthoDB" id="10324624at2759"/>
<dbReference type="AlphaFoldDB" id="G2X2L3"/>
<dbReference type="EMBL" id="DS572701">
    <property type="protein sequence ID" value="EGY23099.1"/>
    <property type="molecule type" value="Genomic_DNA"/>
</dbReference>
<keyword evidence="1" id="KW-0175">Coiled coil</keyword>
<keyword evidence="3" id="KW-1185">Reference proteome</keyword>
<dbReference type="InParanoid" id="G2X2L3"/>
<protein>
    <submittedName>
        <fullName evidence="2">Uncharacterized protein</fullName>
    </submittedName>
</protein>
<accession>G2X2L3</accession>
<sequence>MAPQEQTPNMLQLIQMNKSITETQSAIAAAQINMAETQGKIAETQSKMAETQNTIAATQQSMLATLGSPKPEKQAAIWTTAFLSGVTCEVLWYKISAWELK</sequence>